<proteinExistence type="predicted"/>
<dbReference type="GO" id="GO:0008237">
    <property type="term" value="F:metallopeptidase activity"/>
    <property type="evidence" value="ECO:0007669"/>
    <property type="project" value="InterPro"/>
</dbReference>
<evidence type="ECO:0000259" key="1">
    <source>
        <dbReference type="Pfam" id="PF05547"/>
    </source>
</evidence>
<reference evidence="3" key="1">
    <citation type="journal article" date="2021" name="PeerJ">
        <title>Extensive microbial diversity within the chicken gut microbiome revealed by metagenomics and culture.</title>
        <authorList>
            <person name="Gilroy R."/>
            <person name="Ravi A."/>
            <person name="Getino M."/>
            <person name="Pursley I."/>
            <person name="Horton D.L."/>
            <person name="Alikhan N.F."/>
            <person name="Baker D."/>
            <person name="Gharbi K."/>
            <person name="Hall N."/>
            <person name="Watson M."/>
            <person name="Adriaenssens E.M."/>
            <person name="Foster-Nyarko E."/>
            <person name="Jarju S."/>
            <person name="Secka A."/>
            <person name="Antonio M."/>
            <person name="Oren A."/>
            <person name="Chaudhuri R.R."/>
            <person name="La Ragione R."/>
            <person name="Hildebrand F."/>
            <person name="Pallen M.J."/>
        </authorList>
    </citation>
    <scope>NUCLEOTIDE SEQUENCE</scope>
    <source>
        <strain evidence="3">Gambia16-930</strain>
    </source>
</reference>
<dbReference type="GO" id="GO:0006508">
    <property type="term" value="P:proteolysis"/>
    <property type="evidence" value="ECO:0007669"/>
    <property type="project" value="InterPro"/>
</dbReference>
<gene>
    <name evidence="3" type="ORF">IAC47_06600</name>
</gene>
<dbReference type="PANTHER" id="PTHR41775:SF1">
    <property type="entry name" value="PEPTIDASE M6-LIKE DOMAIN-CONTAINING PROTEIN"/>
    <property type="match status" value="1"/>
</dbReference>
<organism evidence="3 4">
    <name type="scientific">Candidatus Onthomorpha intestinigallinarum</name>
    <dbReference type="NCBI Taxonomy" id="2840880"/>
    <lineage>
        <taxon>Bacteria</taxon>
        <taxon>Pseudomonadati</taxon>
        <taxon>Bacteroidota</taxon>
        <taxon>Bacteroidia</taxon>
        <taxon>Bacteroidales</taxon>
        <taxon>Candidatus Onthomorpha</taxon>
    </lineage>
</organism>
<sequence>VLSDYSCSAEKRGGGMDAIGTICHEFGHVLGLPDFYDTDYGASGGNASALSSWSIMASGSYNNGGNTPAAFNAYERYLLSWMEFDTLSVAGNYSLPVLVDSNRAYVITTPYDNEFFVLENRKRTSWDAFVPADGMLIYHIKDEGDYCINCNPSYQRCDIEEADGVESDANLMYDVFPNPYSNDYFTDYDVPNSLLWSGEALDKPLTRISRDTLTSFVNFSFMQPDSSAVVATVGNAEKIATVSYMLRGVELYSGLRQYGFKGFALDTLSSFATQELFAATGWQGDTMTLIADDLLYSHTYYYRATYISDSDTVYGASFSFSTLDGQPLLRTISAEERGLDFLIVGGKKLVEGDYPVEEYGICYDTVSNLSINSNHTVHTGTFTEFRDTIGGLAQATRYYYKVYARTALGVKYGSNVYSTTDYVPIENNSIETMGESVGCKGDDFGYISGTEPTAGQGDFVYLWQQKTSSSSWEEAANTNDMKDYDVGVLEQTTSFRRIVGSLAIRDTSNVVVLDVRQSKGGHIEGRTDWLSSQTDTLRLKKNVGQILNWQHAEQDGQWQIIDFSQQDTMLVYKPAFLDTVCLRALVQLDNCPEAYSDTLKIYVLRDVSLSQVVSENEYYLYPNPTKGKVVLKNDGRKTVKVRLYNTSMLLLESRECFGDDVEMDLSGFASGMYLLQIEDEVTKQVKNMKIILAD</sequence>
<protein>
    <submittedName>
        <fullName evidence="3">Immune inhibitor A</fullName>
    </submittedName>
</protein>
<evidence type="ECO:0000259" key="2">
    <source>
        <dbReference type="Pfam" id="PF18962"/>
    </source>
</evidence>
<accession>A0A9D1RI96</accession>
<dbReference type="Pfam" id="PF05547">
    <property type="entry name" value="Peptidase_M6"/>
    <property type="match status" value="1"/>
</dbReference>
<feature type="domain" description="Secretion system C-terminal sorting" evidence="2">
    <location>
        <begin position="620"/>
        <end position="689"/>
    </location>
</feature>
<evidence type="ECO:0000313" key="4">
    <source>
        <dbReference type="Proteomes" id="UP000824267"/>
    </source>
</evidence>
<feature type="non-terminal residue" evidence="3">
    <location>
        <position position="1"/>
    </location>
</feature>
<reference evidence="3" key="2">
    <citation type="submission" date="2021-04" db="EMBL/GenBank/DDBJ databases">
        <authorList>
            <person name="Gilroy R."/>
        </authorList>
    </citation>
    <scope>NUCLEOTIDE SEQUENCE</scope>
    <source>
        <strain evidence="3">Gambia16-930</strain>
    </source>
</reference>
<evidence type="ECO:0000313" key="3">
    <source>
        <dbReference type="EMBL" id="HIW87925.1"/>
    </source>
</evidence>
<dbReference type="Pfam" id="PF18962">
    <property type="entry name" value="Por_Secre_tail"/>
    <property type="match status" value="1"/>
</dbReference>
<comment type="caution">
    <text evidence="3">The sequence shown here is derived from an EMBL/GenBank/DDBJ whole genome shotgun (WGS) entry which is preliminary data.</text>
</comment>
<dbReference type="PANTHER" id="PTHR41775">
    <property type="entry name" value="SECRETED PROTEIN-RELATED"/>
    <property type="match status" value="1"/>
</dbReference>
<dbReference type="Proteomes" id="UP000824267">
    <property type="component" value="Unassembled WGS sequence"/>
</dbReference>
<dbReference type="InterPro" id="IPR008757">
    <property type="entry name" value="Peptidase_M6-like_domain"/>
</dbReference>
<dbReference type="InterPro" id="IPR026444">
    <property type="entry name" value="Secre_tail"/>
</dbReference>
<dbReference type="InterPro" id="IPR024079">
    <property type="entry name" value="MetalloPept_cat_dom_sf"/>
</dbReference>
<dbReference type="EMBL" id="DXGG01000207">
    <property type="protein sequence ID" value="HIW87925.1"/>
    <property type="molecule type" value="Genomic_DNA"/>
</dbReference>
<dbReference type="SUPFAM" id="SSF55486">
    <property type="entry name" value="Metalloproteases ('zincins'), catalytic domain"/>
    <property type="match status" value="1"/>
</dbReference>
<dbReference type="AlphaFoldDB" id="A0A9D1RI96"/>
<feature type="domain" description="Peptidase M6-like" evidence="1">
    <location>
        <begin position="18"/>
        <end position="76"/>
    </location>
</feature>
<name>A0A9D1RI96_9BACT</name>
<dbReference type="Gene3D" id="3.40.390.10">
    <property type="entry name" value="Collagenase (Catalytic Domain)"/>
    <property type="match status" value="1"/>
</dbReference>
<dbReference type="NCBIfam" id="TIGR04183">
    <property type="entry name" value="Por_Secre_tail"/>
    <property type="match status" value="1"/>
</dbReference>